<organism evidence="1 2">
    <name type="scientific">Rhamnella rubrinervis</name>
    <dbReference type="NCBI Taxonomy" id="2594499"/>
    <lineage>
        <taxon>Eukaryota</taxon>
        <taxon>Viridiplantae</taxon>
        <taxon>Streptophyta</taxon>
        <taxon>Embryophyta</taxon>
        <taxon>Tracheophyta</taxon>
        <taxon>Spermatophyta</taxon>
        <taxon>Magnoliopsida</taxon>
        <taxon>eudicotyledons</taxon>
        <taxon>Gunneridae</taxon>
        <taxon>Pentapetalae</taxon>
        <taxon>rosids</taxon>
        <taxon>fabids</taxon>
        <taxon>Rosales</taxon>
        <taxon>Rhamnaceae</taxon>
        <taxon>rhamnoid group</taxon>
        <taxon>Rhamneae</taxon>
        <taxon>Rhamnella</taxon>
    </lineage>
</organism>
<dbReference type="AlphaFoldDB" id="A0A8K0MN70"/>
<reference evidence="1" key="1">
    <citation type="submission" date="2020-03" db="EMBL/GenBank/DDBJ databases">
        <title>A high-quality chromosome-level genome assembly of a woody plant with both climbing and erect habits, Rhamnella rubrinervis.</title>
        <authorList>
            <person name="Lu Z."/>
            <person name="Yang Y."/>
            <person name="Zhu X."/>
            <person name="Sun Y."/>
        </authorList>
    </citation>
    <scope>NUCLEOTIDE SEQUENCE</scope>
    <source>
        <strain evidence="1">BYM</strain>
        <tissue evidence="1">Leaf</tissue>
    </source>
</reference>
<accession>A0A8K0MN70</accession>
<evidence type="ECO:0000313" key="1">
    <source>
        <dbReference type="EMBL" id="KAF3452257.1"/>
    </source>
</evidence>
<comment type="caution">
    <text evidence="1">The sequence shown here is derived from an EMBL/GenBank/DDBJ whole genome shotgun (WGS) entry which is preliminary data.</text>
</comment>
<gene>
    <name evidence="1" type="ORF">FNV43_RR08355</name>
</gene>
<protein>
    <submittedName>
        <fullName evidence="1">Uncharacterized protein</fullName>
    </submittedName>
</protein>
<sequence length="191" mass="21266">MQVLRLPVQGSAALLRTGEVVGPDSVRFAARLWRTLMCAVYFLVLSCKFGSLLCSGSIIDDSVNDLELSSFHRMGGMESHILLMVSIDTQVKTLMNPSPALPVFTGKEARQWLLRMRESLFFFLFLDGNGIALLRCLRNLVYCPGSPISAVLVLGVLPSEPVGRLVYRKEPSQPDKEPEPPSLCYEFPFWA</sequence>
<dbReference type="EMBL" id="VOIH02000003">
    <property type="protein sequence ID" value="KAF3452257.1"/>
    <property type="molecule type" value="Genomic_DNA"/>
</dbReference>
<evidence type="ECO:0000313" key="2">
    <source>
        <dbReference type="Proteomes" id="UP000796880"/>
    </source>
</evidence>
<dbReference type="Proteomes" id="UP000796880">
    <property type="component" value="Unassembled WGS sequence"/>
</dbReference>
<keyword evidence="2" id="KW-1185">Reference proteome</keyword>
<name>A0A8K0MN70_9ROSA</name>
<proteinExistence type="predicted"/>